<dbReference type="InterPro" id="IPR011712">
    <property type="entry name" value="Sig_transdc_His_kin_sub3_dim/P"/>
</dbReference>
<evidence type="ECO:0000256" key="2">
    <source>
        <dbReference type="ARBA" id="ARBA00012438"/>
    </source>
</evidence>
<keyword evidence="7" id="KW-0067">ATP-binding</keyword>
<evidence type="ECO:0000259" key="10">
    <source>
        <dbReference type="Pfam" id="PF02518"/>
    </source>
</evidence>
<accession>A0A7W9NJV5</accession>
<dbReference type="GO" id="GO:0046983">
    <property type="term" value="F:protein dimerization activity"/>
    <property type="evidence" value="ECO:0007669"/>
    <property type="project" value="InterPro"/>
</dbReference>
<evidence type="ECO:0000256" key="7">
    <source>
        <dbReference type="ARBA" id="ARBA00022840"/>
    </source>
</evidence>
<dbReference type="Pfam" id="PF23539">
    <property type="entry name" value="DUF7134"/>
    <property type="match status" value="1"/>
</dbReference>
<gene>
    <name evidence="13" type="ORF">BJ998_007228</name>
</gene>
<dbReference type="InterPro" id="IPR003594">
    <property type="entry name" value="HATPase_dom"/>
</dbReference>
<dbReference type="GO" id="GO:0016020">
    <property type="term" value="C:membrane"/>
    <property type="evidence" value="ECO:0007669"/>
    <property type="project" value="InterPro"/>
</dbReference>
<dbReference type="PANTHER" id="PTHR24421">
    <property type="entry name" value="NITRATE/NITRITE SENSOR PROTEIN NARX-RELATED"/>
    <property type="match status" value="1"/>
</dbReference>
<dbReference type="Gene3D" id="3.30.565.10">
    <property type="entry name" value="Histidine kinase-like ATPase, C-terminal domain"/>
    <property type="match status" value="1"/>
</dbReference>
<feature type="domain" description="Signal transduction histidine kinase subgroup 3 dimerisation and phosphoacceptor" evidence="11">
    <location>
        <begin position="172"/>
        <end position="237"/>
    </location>
</feature>
<dbReference type="SUPFAM" id="SSF55874">
    <property type="entry name" value="ATPase domain of HSP90 chaperone/DNA topoisomerase II/histidine kinase"/>
    <property type="match status" value="1"/>
</dbReference>
<dbReference type="InterPro" id="IPR036890">
    <property type="entry name" value="HATPase_C_sf"/>
</dbReference>
<dbReference type="RefSeq" id="WP_184867742.1">
    <property type="nucleotide sequence ID" value="NZ_BAAAWY010000074.1"/>
</dbReference>
<evidence type="ECO:0000313" key="14">
    <source>
        <dbReference type="Proteomes" id="UP000585638"/>
    </source>
</evidence>
<dbReference type="Gene3D" id="1.20.5.1930">
    <property type="match status" value="1"/>
</dbReference>
<dbReference type="GO" id="GO:0000155">
    <property type="term" value="F:phosphorelay sensor kinase activity"/>
    <property type="evidence" value="ECO:0007669"/>
    <property type="project" value="InterPro"/>
</dbReference>
<dbReference type="Pfam" id="PF02518">
    <property type="entry name" value="HATPase_c"/>
    <property type="match status" value="1"/>
</dbReference>
<protein>
    <recommendedName>
        <fullName evidence="2">histidine kinase</fullName>
        <ecNumber evidence="2">2.7.13.3</ecNumber>
    </recommendedName>
</protein>
<feature type="transmembrane region" description="Helical" evidence="9">
    <location>
        <begin position="133"/>
        <end position="150"/>
    </location>
</feature>
<evidence type="ECO:0000256" key="1">
    <source>
        <dbReference type="ARBA" id="ARBA00000085"/>
    </source>
</evidence>
<dbReference type="Proteomes" id="UP000585638">
    <property type="component" value="Unassembled WGS sequence"/>
</dbReference>
<feature type="transmembrane region" description="Helical" evidence="9">
    <location>
        <begin position="16"/>
        <end position="35"/>
    </location>
</feature>
<evidence type="ECO:0000256" key="3">
    <source>
        <dbReference type="ARBA" id="ARBA00022553"/>
    </source>
</evidence>
<feature type="domain" description="DUF7134" evidence="12">
    <location>
        <begin position="12"/>
        <end position="151"/>
    </location>
</feature>
<keyword evidence="14" id="KW-1185">Reference proteome</keyword>
<feature type="transmembrane region" description="Helical" evidence="9">
    <location>
        <begin position="110"/>
        <end position="127"/>
    </location>
</feature>
<evidence type="ECO:0000256" key="9">
    <source>
        <dbReference type="SAM" id="Phobius"/>
    </source>
</evidence>
<evidence type="ECO:0000256" key="5">
    <source>
        <dbReference type="ARBA" id="ARBA00022741"/>
    </source>
</evidence>
<reference evidence="13 14" key="1">
    <citation type="submission" date="2020-08" db="EMBL/GenBank/DDBJ databases">
        <title>Sequencing the genomes of 1000 actinobacteria strains.</title>
        <authorList>
            <person name="Klenk H.-P."/>
        </authorList>
    </citation>
    <scope>NUCLEOTIDE SEQUENCE [LARGE SCALE GENOMIC DNA]</scope>
    <source>
        <strain evidence="13 14">DSM 43851</strain>
    </source>
</reference>
<proteinExistence type="predicted"/>
<comment type="caution">
    <text evidence="13">The sequence shown here is derived from an EMBL/GenBank/DDBJ whole genome shotgun (WGS) entry which is preliminary data.</text>
</comment>
<dbReference type="Pfam" id="PF07730">
    <property type="entry name" value="HisKA_3"/>
    <property type="match status" value="1"/>
</dbReference>
<feature type="transmembrane region" description="Helical" evidence="9">
    <location>
        <begin position="68"/>
        <end position="98"/>
    </location>
</feature>
<evidence type="ECO:0000256" key="8">
    <source>
        <dbReference type="ARBA" id="ARBA00023012"/>
    </source>
</evidence>
<evidence type="ECO:0000313" key="13">
    <source>
        <dbReference type="EMBL" id="MBB5896032.1"/>
    </source>
</evidence>
<evidence type="ECO:0000259" key="12">
    <source>
        <dbReference type="Pfam" id="PF23539"/>
    </source>
</evidence>
<dbReference type="PANTHER" id="PTHR24421:SF10">
    <property type="entry name" value="NITRATE_NITRITE SENSOR PROTEIN NARQ"/>
    <property type="match status" value="1"/>
</dbReference>
<dbReference type="CDD" id="cd16917">
    <property type="entry name" value="HATPase_UhpB-NarQ-NarX-like"/>
    <property type="match status" value="1"/>
</dbReference>
<keyword evidence="8" id="KW-0902">Two-component regulatory system</keyword>
<evidence type="ECO:0000256" key="6">
    <source>
        <dbReference type="ARBA" id="ARBA00022777"/>
    </source>
</evidence>
<keyword evidence="4" id="KW-0808">Transferase</keyword>
<keyword evidence="3" id="KW-0597">Phosphoprotein</keyword>
<dbReference type="AlphaFoldDB" id="A0A7W9NJV5"/>
<feature type="domain" description="Histidine kinase/HSP90-like ATPase" evidence="10">
    <location>
        <begin position="283"/>
        <end position="369"/>
    </location>
</feature>
<organism evidence="13 14">
    <name type="scientific">Kutzneria kofuensis</name>
    <dbReference type="NCBI Taxonomy" id="103725"/>
    <lineage>
        <taxon>Bacteria</taxon>
        <taxon>Bacillati</taxon>
        <taxon>Actinomycetota</taxon>
        <taxon>Actinomycetes</taxon>
        <taxon>Pseudonocardiales</taxon>
        <taxon>Pseudonocardiaceae</taxon>
        <taxon>Kutzneria</taxon>
    </lineage>
</organism>
<dbReference type="EC" id="2.7.13.3" evidence="2"/>
<dbReference type="EMBL" id="JACHIR010000001">
    <property type="protein sequence ID" value="MBB5896032.1"/>
    <property type="molecule type" value="Genomic_DNA"/>
</dbReference>
<keyword evidence="5" id="KW-0547">Nucleotide-binding</keyword>
<sequence>MSEPRAPLTGRLRREHWLALDAVVALALAVLVVPASPRVEHFGLPVAAGFVLTLAATLPVAVRRIWPVAVYWVVLAACETLVLVPVITAPFDAVAFAIYPIATMRSRRTAVIALLGALAVFVAGVVGPMGGQAVSAAAIVITAWGLGVFVREHRIYVVAQREHEVRAAAARERLRIARELHDVVANGMSLIALQAGVAGYVLDSRPEEARRALASIEETSRAGLTELRQMLPLLRAADDGEPEPTEATPGLADLDTLVRRAAEVGVAVTVEIDGARPLAAGLELSAYRIVQEAITNVIKHAGPARVTVVLRYAVDELIIEVADDGSGGVATTGGHGILGMRERVALYGGSLTAGPEPDGGFLVRAVLPTGGAA</sequence>
<name>A0A7W9NJV5_9PSEU</name>
<dbReference type="GO" id="GO:0005524">
    <property type="term" value="F:ATP binding"/>
    <property type="evidence" value="ECO:0007669"/>
    <property type="project" value="UniProtKB-KW"/>
</dbReference>
<evidence type="ECO:0000256" key="4">
    <source>
        <dbReference type="ARBA" id="ARBA00022679"/>
    </source>
</evidence>
<keyword evidence="9" id="KW-1133">Transmembrane helix</keyword>
<keyword evidence="9" id="KW-0812">Transmembrane</keyword>
<feature type="transmembrane region" description="Helical" evidence="9">
    <location>
        <begin position="42"/>
        <end position="62"/>
    </location>
</feature>
<evidence type="ECO:0000259" key="11">
    <source>
        <dbReference type="Pfam" id="PF07730"/>
    </source>
</evidence>
<dbReference type="InterPro" id="IPR055558">
    <property type="entry name" value="DUF7134"/>
</dbReference>
<keyword evidence="6 13" id="KW-0418">Kinase</keyword>
<dbReference type="InterPro" id="IPR050482">
    <property type="entry name" value="Sensor_HK_TwoCompSys"/>
</dbReference>
<comment type="catalytic activity">
    <reaction evidence="1">
        <text>ATP + protein L-histidine = ADP + protein N-phospho-L-histidine.</text>
        <dbReference type="EC" id="2.7.13.3"/>
    </reaction>
</comment>
<keyword evidence="9" id="KW-0472">Membrane</keyword>